<evidence type="ECO:0000313" key="2">
    <source>
        <dbReference type="EMBL" id="URE08883.1"/>
    </source>
</evidence>
<protein>
    <submittedName>
        <fullName evidence="2">Uncharacterized protein</fullName>
    </submittedName>
</protein>
<organism evidence="2 3">
    <name type="scientific">Musa troglodytarum</name>
    <name type="common">fe'i banana</name>
    <dbReference type="NCBI Taxonomy" id="320322"/>
    <lineage>
        <taxon>Eukaryota</taxon>
        <taxon>Viridiplantae</taxon>
        <taxon>Streptophyta</taxon>
        <taxon>Embryophyta</taxon>
        <taxon>Tracheophyta</taxon>
        <taxon>Spermatophyta</taxon>
        <taxon>Magnoliopsida</taxon>
        <taxon>Liliopsida</taxon>
        <taxon>Zingiberales</taxon>
        <taxon>Musaceae</taxon>
        <taxon>Musa</taxon>
    </lineage>
</organism>
<dbReference type="Proteomes" id="UP001055439">
    <property type="component" value="Chromosome 6"/>
</dbReference>
<feature type="compositionally biased region" description="Polar residues" evidence="1">
    <location>
        <begin position="79"/>
        <end position="92"/>
    </location>
</feature>
<evidence type="ECO:0000313" key="3">
    <source>
        <dbReference type="Proteomes" id="UP001055439"/>
    </source>
</evidence>
<name>A0A9E7GCU3_9LILI</name>
<keyword evidence="3" id="KW-1185">Reference proteome</keyword>
<reference evidence="2" key="1">
    <citation type="submission" date="2022-05" db="EMBL/GenBank/DDBJ databases">
        <title>The Musa troglodytarum L. genome provides insights into the mechanism of non-climacteric behaviour and enrichment of carotenoids.</title>
        <authorList>
            <person name="Wang J."/>
        </authorList>
    </citation>
    <scope>NUCLEOTIDE SEQUENCE</scope>
    <source>
        <tissue evidence="2">Leaf</tissue>
    </source>
</reference>
<dbReference type="EMBL" id="CP097508">
    <property type="protein sequence ID" value="URE08883.1"/>
    <property type="molecule type" value="Genomic_DNA"/>
</dbReference>
<sequence>MDDSNNPSGTAPHQNSTEGRRGGVGDKAMGRSARVRAGATRSMAKAASPCPFGSRSRLVPSDASPLQHHPPPTLAFLPTSPSMNPLSASQIRKPNARIGAGATRKRSTLPPADVSFLRKKQTSDPLFFLRFLVNHKPLRQRRRTNRRSIDRLEDSLLLAHKTKTTSSPSSFLDVHLSVAA</sequence>
<evidence type="ECO:0000256" key="1">
    <source>
        <dbReference type="SAM" id="MobiDB-lite"/>
    </source>
</evidence>
<gene>
    <name evidence="2" type="ORF">MUK42_04702</name>
</gene>
<dbReference type="AlphaFoldDB" id="A0A9E7GCU3"/>
<proteinExistence type="predicted"/>
<feature type="compositionally biased region" description="Polar residues" evidence="1">
    <location>
        <begin position="1"/>
        <end position="17"/>
    </location>
</feature>
<accession>A0A9E7GCU3</accession>
<feature type="region of interest" description="Disordered" evidence="1">
    <location>
        <begin position="1"/>
        <end position="107"/>
    </location>
</feature>